<organism evidence="2 3">
    <name type="scientific">Rhynchophorus ferrugineus</name>
    <name type="common">Red palm weevil</name>
    <name type="synonym">Curculio ferrugineus</name>
    <dbReference type="NCBI Taxonomy" id="354439"/>
    <lineage>
        <taxon>Eukaryota</taxon>
        <taxon>Metazoa</taxon>
        <taxon>Ecdysozoa</taxon>
        <taxon>Arthropoda</taxon>
        <taxon>Hexapoda</taxon>
        <taxon>Insecta</taxon>
        <taxon>Pterygota</taxon>
        <taxon>Neoptera</taxon>
        <taxon>Endopterygota</taxon>
        <taxon>Coleoptera</taxon>
        <taxon>Polyphaga</taxon>
        <taxon>Cucujiformia</taxon>
        <taxon>Curculionidae</taxon>
        <taxon>Dryophthorinae</taxon>
        <taxon>Rhynchophorus</taxon>
    </lineage>
</organism>
<accession>A0A834MMG9</accession>
<feature type="region of interest" description="Disordered" evidence="1">
    <location>
        <begin position="31"/>
        <end position="64"/>
    </location>
</feature>
<protein>
    <submittedName>
        <fullName evidence="2">Uncharacterized protein</fullName>
    </submittedName>
</protein>
<dbReference type="EMBL" id="JAACXV010000084">
    <property type="protein sequence ID" value="KAF7284054.1"/>
    <property type="molecule type" value="Genomic_DNA"/>
</dbReference>
<proteinExistence type="predicted"/>
<evidence type="ECO:0000313" key="2">
    <source>
        <dbReference type="EMBL" id="KAF7284054.1"/>
    </source>
</evidence>
<evidence type="ECO:0000256" key="1">
    <source>
        <dbReference type="SAM" id="MobiDB-lite"/>
    </source>
</evidence>
<comment type="caution">
    <text evidence="2">The sequence shown here is derived from an EMBL/GenBank/DDBJ whole genome shotgun (WGS) entry which is preliminary data.</text>
</comment>
<feature type="compositionally biased region" description="Polar residues" evidence="1">
    <location>
        <begin position="34"/>
        <end position="43"/>
    </location>
</feature>
<sequence length="114" mass="14125">MAARKKERSRIFQNIRNHRCFRPRAAFFLGSANRRFNQQMKPNNRQRQKKEEKRRKEPRQPPRTHLCRHNRYELTLLGPEDRCRIVLCVWQKDKKMEMPRNRWDLVKRGNKTII</sequence>
<gene>
    <name evidence="2" type="ORF">GWI33_022673</name>
</gene>
<keyword evidence="3" id="KW-1185">Reference proteome</keyword>
<dbReference type="Proteomes" id="UP000625711">
    <property type="component" value="Unassembled WGS sequence"/>
</dbReference>
<reference evidence="2" key="1">
    <citation type="submission" date="2020-08" db="EMBL/GenBank/DDBJ databases">
        <title>Genome sequencing and assembly of the red palm weevil Rhynchophorus ferrugineus.</title>
        <authorList>
            <person name="Dias G.B."/>
            <person name="Bergman C.M."/>
            <person name="Manee M."/>
        </authorList>
    </citation>
    <scope>NUCLEOTIDE SEQUENCE</scope>
    <source>
        <strain evidence="2">AA-2017</strain>
        <tissue evidence="2">Whole larva</tissue>
    </source>
</reference>
<feature type="compositionally biased region" description="Basic and acidic residues" evidence="1">
    <location>
        <begin position="49"/>
        <end position="60"/>
    </location>
</feature>
<dbReference type="AlphaFoldDB" id="A0A834MMG9"/>
<evidence type="ECO:0000313" key="3">
    <source>
        <dbReference type="Proteomes" id="UP000625711"/>
    </source>
</evidence>
<name>A0A834MMG9_RHYFE</name>